<dbReference type="Proteomes" id="UP000249057">
    <property type="component" value="Unassembled WGS sequence"/>
</dbReference>
<evidence type="ECO:0000313" key="2">
    <source>
        <dbReference type="Proteomes" id="UP000249057"/>
    </source>
</evidence>
<reference evidence="1" key="1">
    <citation type="submission" date="2018-02" db="EMBL/GenBank/DDBJ databases">
        <title>The genomes of Aspergillus section Nigri reveals drivers in fungal speciation.</title>
        <authorList>
            <consortium name="DOE Joint Genome Institute"/>
            <person name="Vesth T.C."/>
            <person name="Nybo J."/>
            <person name="Theobald S."/>
            <person name="Brandl J."/>
            <person name="Frisvad J.C."/>
            <person name="Nielsen K.F."/>
            <person name="Lyhne E.K."/>
            <person name="Kogle M.E."/>
            <person name="Kuo A."/>
            <person name="Riley R."/>
            <person name="Clum A."/>
            <person name="Nolan M."/>
            <person name="Lipzen A."/>
            <person name="Salamov A."/>
            <person name="Henrissat B."/>
            <person name="Wiebenga A."/>
            <person name="De vries R.P."/>
            <person name="Grigoriev I.V."/>
            <person name="Mortensen U.H."/>
            <person name="Andersen M.R."/>
            <person name="Baker S.E."/>
        </authorList>
    </citation>
    <scope>NUCLEOTIDE SEQUENCE</scope>
    <source>
        <strain evidence="1">CBS 621.78</strain>
    </source>
</reference>
<name>A0ACD1GD26_9EURO</name>
<proteinExistence type="predicted"/>
<keyword evidence="2" id="KW-1185">Reference proteome</keyword>
<evidence type="ECO:0000313" key="1">
    <source>
        <dbReference type="EMBL" id="RAH47168.1"/>
    </source>
</evidence>
<gene>
    <name evidence="1" type="ORF">BO95DRAFT_85518</name>
</gene>
<protein>
    <submittedName>
        <fullName evidence="1">Uncharacterized protein</fullName>
    </submittedName>
</protein>
<dbReference type="EMBL" id="KZ825331">
    <property type="protein sequence ID" value="RAH47168.1"/>
    <property type="molecule type" value="Genomic_DNA"/>
</dbReference>
<sequence>MATATIELPFISAHYSIAESTLSTLTQAPTVELVNQLLEAISKKAREHDELKADKTRLEVELDNAVRSSESKVKVLKSSIEKGHAEVEETRKKLHESGQTE</sequence>
<organism evidence="1 2">
    <name type="scientific">Aspergillus brunneoviolaceus CBS 621.78</name>
    <dbReference type="NCBI Taxonomy" id="1450534"/>
    <lineage>
        <taxon>Eukaryota</taxon>
        <taxon>Fungi</taxon>
        <taxon>Dikarya</taxon>
        <taxon>Ascomycota</taxon>
        <taxon>Pezizomycotina</taxon>
        <taxon>Eurotiomycetes</taxon>
        <taxon>Eurotiomycetidae</taxon>
        <taxon>Eurotiales</taxon>
        <taxon>Aspergillaceae</taxon>
        <taxon>Aspergillus</taxon>
        <taxon>Aspergillus subgen. Circumdati</taxon>
    </lineage>
</organism>
<accession>A0ACD1GD26</accession>